<reference evidence="2 3" key="1">
    <citation type="submission" date="2018-04" db="EMBL/GenBank/DDBJ databases">
        <title>Novel actinobacteria from marine sediment.</title>
        <authorList>
            <person name="Ng Z.Y."/>
            <person name="Tan G.Y.A."/>
        </authorList>
    </citation>
    <scope>NUCLEOTIDE SEQUENCE [LARGE SCALE GENOMIC DNA]</scope>
    <source>
        <strain evidence="2 3">TPS81</strain>
    </source>
</reference>
<sequence>MSGQVTDRGGAPRRRTAGRGFGGRRLHGGDSGQGRRRTANEEVTAVRAILEGRVAADADGRAARAGSG</sequence>
<protein>
    <submittedName>
        <fullName evidence="2">Uncharacterized protein</fullName>
    </submittedName>
</protein>
<keyword evidence="3" id="KW-1185">Reference proteome</keyword>
<dbReference type="Proteomes" id="UP000253318">
    <property type="component" value="Unassembled WGS sequence"/>
</dbReference>
<evidence type="ECO:0000313" key="3">
    <source>
        <dbReference type="Proteomes" id="UP000253318"/>
    </source>
</evidence>
<dbReference type="EMBL" id="QEIN01000051">
    <property type="protein sequence ID" value="RCV59936.1"/>
    <property type="molecule type" value="Genomic_DNA"/>
</dbReference>
<evidence type="ECO:0000313" key="2">
    <source>
        <dbReference type="EMBL" id="RCV59936.1"/>
    </source>
</evidence>
<gene>
    <name evidence="2" type="ORF">DEF24_08485</name>
</gene>
<comment type="caution">
    <text evidence="2">The sequence shown here is derived from an EMBL/GenBank/DDBJ whole genome shotgun (WGS) entry which is preliminary data.</text>
</comment>
<name>A0A368T7I0_9ACTN</name>
<organism evidence="2 3">
    <name type="scientific">Marinitenerispora sediminis</name>
    <dbReference type="NCBI Taxonomy" id="1931232"/>
    <lineage>
        <taxon>Bacteria</taxon>
        <taxon>Bacillati</taxon>
        <taxon>Actinomycetota</taxon>
        <taxon>Actinomycetes</taxon>
        <taxon>Streptosporangiales</taxon>
        <taxon>Nocardiopsidaceae</taxon>
        <taxon>Marinitenerispora</taxon>
    </lineage>
</organism>
<dbReference type="AlphaFoldDB" id="A0A368T7I0"/>
<proteinExistence type="predicted"/>
<feature type="region of interest" description="Disordered" evidence="1">
    <location>
        <begin position="1"/>
        <end position="41"/>
    </location>
</feature>
<evidence type="ECO:0000256" key="1">
    <source>
        <dbReference type="SAM" id="MobiDB-lite"/>
    </source>
</evidence>
<accession>A0A368T7I0</accession>
<feature type="compositionally biased region" description="Basic residues" evidence="1">
    <location>
        <begin position="11"/>
        <end position="26"/>
    </location>
</feature>